<dbReference type="PANTHER" id="PTHR43065:SF49">
    <property type="entry name" value="HISTIDINE KINASE"/>
    <property type="match status" value="1"/>
</dbReference>
<evidence type="ECO:0000259" key="12">
    <source>
        <dbReference type="PROSITE" id="PS50110"/>
    </source>
</evidence>
<dbReference type="SUPFAM" id="SSF52172">
    <property type="entry name" value="CheY-like"/>
    <property type="match status" value="1"/>
</dbReference>
<dbReference type="CDD" id="cd12914">
    <property type="entry name" value="PDC1_DGC_like"/>
    <property type="match status" value="1"/>
</dbReference>
<dbReference type="Gene3D" id="1.10.287.130">
    <property type="match status" value="1"/>
</dbReference>
<dbReference type="InterPro" id="IPR003661">
    <property type="entry name" value="HisK_dim/P_dom"/>
</dbReference>
<comment type="catalytic activity">
    <reaction evidence="1">
        <text>ATP + protein L-histidine = ADP + protein N-phospho-L-histidine.</text>
        <dbReference type="EC" id="2.7.13.3"/>
    </reaction>
</comment>
<evidence type="ECO:0000256" key="4">
    <source>
        <dbReference type="ARBA" id="ARBA00022475"/>
    </source>
</evidence>
<dbReference type="InterPro" id="IPR004358">
    <property type="entry name" value="Sig_transdc_His_kin-like_C"/>
</dbReference>
<dbReference type="SMART" id="SM00448">
    <property type="entry name" value="REC"/>
    <property type="match status" value="1"/>
</dbReference>
<dbReference type="Gene3D" id="3.30.565.10">
    <property type="entry name" value="Histidine kinase-like ATPase, C-terminal domain"/>
    <property type="match status" value="1"/>
</dbReference>
<dbReference type="SUPFAM" id="SSF47384">
    <property type="entry name" value="Homodimeric domain of signal transducing histidine kinase"/>
    <property type="match status" value="1"/>
</dbReference>
<evidence type="ECO:0000256" key="10">
    <source>
        <dbReference type="SAM" id="Phobius"/>
    </source>
</evidence>
<keyword evidence="5 9" id="KW-0597">Phosphoprotein</keyword>
<dbReference type="InterPro" id="IPR003594">
    <property type="entry name" value="HATPase_dom"/>
</dbReference>
<feature type="domain" description="Response regulatory" evidence="12">
    <location>
        <begin position="615"/>
        <end position="730"/>
    </location>
</feature>
<dbReference type="AlphaFoldDB" id="A0A3S0HUC8"/>
<dbReference type="Gene3D" id="3.30.450.20">
    <property type="entry name" value="PAS domain"/>
    <property type="match status" value="2"/>
</dbReference>
<feature type="transmembrane region" description="Helical" evidence="10">
    <location>
        <begin position="310"/>
        <end position="329"/>
    </location>
</feature>
<name>A0A3S0HUC8_9PROT</name>
<dbReference type="CDD" id="cd00156">
    <property type="entry name" value="REC"/>
    <property type="match status" value="1"/>
</dbReference>
<dbReference type="InterPro" id="IPR001789">
    <property type="entry name" value="Sig_transdc_resp-reg_receiver"/>
</dbReference>
<evidence type="ECO:0000256" key="6">
    <source>
        <dbReference type="ARBA" id="ARBA00022692"/>
    </source>
</evidence>
<evidence type="ECO:0000256" key="7">
    <source>
        <dbReference type="ARBA" id="ARBA00022989"/>
    </source>
</evidence>
<dbReference type="PROSITE" id="PS50110">
    <property type="entry name" value="RESPONSE_REGULATORY"/>
    <property type="match status" value="1"/>
</dbReference>
<evidence type="ECO:0000256" key="2">
    <source>
        <dbReference type="ARBA" id="ARBA00004651"/>
    </source>
</evidence>
<evidence type="ECO:0000256" key="1">
    <source>
        <dbReference type="ARBA" id="ARBA00000085"/>
    </source>
</evidence>
<dbReference type="GO" id="GO:0005886">
    <property type="term" value="C:plasma membrane"/>
    <property type="evidence" value="ECO:0007669"/>
    <property type="project" value="UniProtKB-SubCell"/>
</dbReference>
<feature type="modified residue" description="4-aspartylphosphate" evidence="9">
    <location>
        <position position="665"/>
    </location>
</feature>
<dbReference type="GO" id="GO:0000155">
    <property type="term" value="F:phosphorelay sensor kinase activity"/>
    <property type="evidence" value="ECO:0007669"/>
    <property type="project" value="InterPro"/>
</dbReference>
<comment type="subcellular location">
    <subcellularLocation>
        <location evidence="2">Cell membrane</location>
        <topology evidence="2">Multi-pass membrane protein</topology>
    </subcellularLocation>
</comment>
<feature type="domain" description="Histidine kinase" evidence="11">
    <location>
        <begin position="374"/>
        <end position="593"/>
    </location>
</feature>
<dbReference type="PRINTS" id="PR00344">
    <property type="entry name" value="BCTRLSENSOR"/>
</dbReference>
<dbReference type="Proteomes" id="UP000277007">
    <property type="component" value="Unassembled WGS sequence"/>
</dbReference>
<reference evidence="13 14" key="1">
    <citation type="submission" date="2018-12" db="EMBL/GenBank/DDBJ databases">
        <authorList>
            <person name="Yang Y."/>
        </authorList>
    </citation>
    <scope>NUCLEOTIDE SEQUENCE [LARGE SCALE GENOMIC DNA]</scope>
    <source>
        <strain evidence="13 14">L-25-5w-1</strain>
    </source>
</reference>
<protein>
    <recommendedName>
        <fullName evidence="3">histidine kinase</fullName>
        <ecNumber evidence="3">2.7.13.3</ecNumber>
    </recommendedName>
</protein>
<dbReference type="CDD" id="cd12915">
    <property type="entry name" value="PDC2_DGC_like"/>
    <property type="match status" value="1"/>
</dbReference>
<dbReference type="PROSITE" id="PS50109">
    <property type="entry name" value="HIS_KIN"/>
    <property type="match status" value="1"/>
</dbReference>
<dbReference type="SMART" id="SM00387">
    <property type="entry name" value="HATPase_c"/>
    <property type="match status" value="1"/>
</dbReference>
<dbReference type="InterPro" id="IPR036890">
    <property type="entry name" value="HATPase_C_sf"/>
</dbReference>
<evidence type="ECO:0000256" key="8">
    <source>
        <dbReference type="ARBA" id="ARBA00023136"/>
    </source>
</evidence>
<evidence type="ECO:0000259" key="11">
    <source>
        <dbReference type="PROSITE" id="PS50109"/>
    </source>
</evidence>
<organism evidence="13 14">
    <name type="scientific">Azospirillum griseum</name>
    <dbReference type="NCBI Taxonomy" id="2496639"/>
    <lineage>
        <taxon>Bacteria</taxon>
        <taxon>Pseudomonadati</taxon>
        <taxon>Pseudomonadota</taxon>
        <taxon>Alphaproteobacteria</taxon>
        <taxon>Rhodospirillales</taxon>
        <taxon>Azospirillaceae</taxon>
        <taxon>Azospirillum</taxon>
    </lineage>
</organism>
<sequence length="736" mass="78666">MVVRSVWESWPARWVSHLRASRPLRLLVVSGAVALAVLVTATAQYILMLRDKEIDAAKRELATLNLSLAEQTARSIQNVDLVLTSMIDQMKAEGIATPQDMVRLRSDQETHDLLKAKASVVPQIDAVMVVGADGQLLNFSRFYPAPNYSVADRDFFQALKDTPTDQPFLGEPVQNRATGGWTVHLARRVSAANGRFLGLAVGAIDLDYFQRLYRGLRVGDTGSSISLWRRDGILLARHPALPGIGKPLGPRRFLDVLTESEAGEFVTPDGLDATARVVATRAVNAYPVVVNVTRTLDDVLQGWRAQVMTLALAGLVGALALLLALWALARQFRAYETAALALAETRRAMAGREQAELALRQAQKMEAVGQLTGGVAHDFNNLLQALSINLHVLESRCQDERLALPIRMALQAVERGSTLTQHLLAFSRRQPLRPELVDVAALVAGVAALMARTLGGVVRVEHRADPGLWPVMIDPNQLEMALINLAINARDAMPDGGVLCLEAGNHAGNAPRQPGVPSGDGLCITVRDTGTGMTPEVLSRATEPFFTTKEVGRGTGLGLAMVQSLANRSGGGLVIDSQLGHGTTVRLFLPRANPDAVAAPPPGASTGSEADSACSILLVDDEDLVRGATADFLTQAGFAVQEAADAETALRLLERGAAVDVIVTDHMMPGMNGLDMVRAIRARNNPVPILMVTGFAEELRTDVAGVSDGLSLLAKPVVPQSLVRSIRAMASMSTAA</sequence>
<evidence type="ECO:0000256" key="9">
    <source>
        <dbReference type="PROSITE-ProRule" id="PRU00169"/>
    </source>
</evidence>
<gene>
    <name evidence="13" type="ORF">EJ903_22050</name>
</gene>
<comment type="caution">
    <text evidence="13">The sequence shown here is derived from an EMBL/GenBank/DDBJ whole genome shotgun (WGS) entry which is preliminary data.</text>
</comment>
<accession>A0A3S0HUC8</accession>
<dbReference type="EMBL" id="RXMA01000029">
    <property type="protein sequence ID" value="RTR15946.1"/>
    <property type="molecule type" value="Genomic_DNA"/>
</dbReference>
<keyword evidence="8 10" id="KW-0472">Membrane</keyword>
<evidence type="ECO:0000313" key="13">
    <source>
        <dbReference type="EMBL" id="RTR15946.1"/>
    </source>
</evidence>
<dbReference type="SUPFAM" id="SSF55874">
    <property type="entry name" value="ATPase domain of HSP90 chaperone/DNA topoisomerase II/histidine kinase"/>
    <property type="match status" value="1"/>
</dbReference>
<dbReference type="Gene3D" id="3.40.50.2300">
    <property type="match status" value="1"/>
</dbReference>
<dbReference type="Pfam" id="PF02518">
    <property type="entry name" value="HATPase_c"/>
    <property type="match status" value="1"/>
</dbReference>
<keyword evidence="4" id="KW-1003">Cell membrane</keyword>
<evidence type="ECO:0000313" key="14">
    <source>
        <dbReference type="Proteomes" id="UP000277007"/>
    </source>
</evidence>
<keyword evidence="13" id="KW-0418">Kinase</keyword>
<evidence type="ECO:0000256" key="3">
    <source>
        <dbReference type="ARBA" id="ARBA00012438"/>
    </source>
</evidence>
<keyword evidence="13" id="KW-0808">Transferase</keyword>
<dbReference type="Pfam" id="PF00072">
    <property type="entry name" value="Response_reg"/>
    <property type="match status" value="1"/>
</dbReference>
<proteinExistence type="predicted"/>
<keyword evidence="6 10" id="KW-0812">Transmembrane</keyword>
<dbReference type="EC" id="2.7.13.3" evidence="3"/>
<dbReference type="InterPro" id="IPR011006">
    <property type="entry name" value="CheY-like_superfamily"/>
</dbReference>
<dbReference type="Pfam" id="PF02743">
    <property type="entry name" value="dCache_1"/>
    <property type="match status" value="1"/>
</dbReference>
<dbReference type="InterPro" id="IPR036097">
    <property type="entry name" value="HisK_dim/P_sf"/>
</dbReference>
<feature type="transmembrane region" description="Helical" evidence="10">
    <location>
        <begin position="26"/>
        <end position="49"/>
    </location>
</feature>
<dbReference type="InterPro" id="IPR005467">
    <property type="entry name" value="His_kinase_dom"/>
</dbReference>
<keyword evidence="7 10" id="KW-1133">Transmembrane helix</keyword>
<dbReference type="SMART" id="SM00388">
    <property type="entry name" value="HisKA"/>
    <property type="match status" value="1"/>
</dbReference>
<dbReference type="InterPro" id="IPR033479">
    <property type="entry name" value="dCache_1"/>
</dbReference>
<keyword evidence="14" id="KW-1185">Reference proteome</keyword>
<dbReference type="PANTHER" id="PTHR43065">
    <property type="entry name" value="SENSOR HISTIDINE KINASE"/>
    <property type="match status" value="1"/>
</dbReference>
<evidence type="ECO:0000256" key="5">
    <source>
        <dbReference type="ARBA" id="ARBA00022553"/>
    </source>
</evidence>